<feature type="transmembrane region" description="Helical" evidence="1">
    <location>
        <begin position="127"/>
        <end position="148"/>
    </location>
</feature>
<accession>A0ABT1S2I4</accession>
<evidence type="ECO:0000313" key="3">
    <source>
        <dbReference type="EMBL" id="MCQ4841152.1"/>
    </source>
</evidence>
<dbReference type="PANTHER" id="PTHR45138">
    <property type="entry name" value="REGULATORY COMPONENTS OF SENSORY TRANSDUCTION SYSTEM"/>
    <property type="match status" value="1"/>
</dbReference>
<dbReference type="InterPro" id="IPR029787">
    <property type="entry name" value="Nucleotide_cyclase"/>
</dbReference>
<keyword evidence="1" id="KW-0472">Membrane</keyword>
<feature type="transmembrane region" description="Helical" evidence="1">
    <location>
        <begin position="47"/>
        <end position="70"/>
    </location>
</feature>
<dbReference type="SMART" id="SM00267">
    <property type="entry name" value="GGDEF"/>
    <property type="match status" value="1"/>
</dbReference>
<dbReference type="RefSeq" id="WP_256192251.1">
    <property type="nucleotide sequence ID" value="NZ_CAJKKG010000049.1"/>
</dbReference>
<dbReference type="NCBIfam" id="TIGR00254">
    <property type="entry name" value="GGDEF"/>
    <property type="match status" value="1"/>
</dbReference>
<feature type="transmembrane region" description="Helical" evidence="1">
    <location>
        <begin position="6"/>
        <end position="26"/>
    </location>
</feature>
<evidence type="ECO:0000313" key="4">
    <source>
        <dbReference type="Proteomes" id="UP001524473"/>
    </source>
</evidence>
<feature type="transmembrane region" description="Helical" evidence="1">
    <location>
        <begin position="195"/>
        <end position="215"/>
    </location>
</feature>
<gene>
    <name evidence="3" type="ORF">NE695_14650</name>
</gene>
<dbReference type="CDD" id="cd01949">
    <property type="entry name" value="GGDEF"/>
    <property type="match status" value="1"/>
</dbReference>
<dbReference type="EMBL" id="JANFZH010000039">
    <property type="protein sequence ID" value="MCQ4841152.1"/>
    <property type="molecule type" value="Genomic_DNA"/>
</dbReference>
<keyword evidence="4" id="KW-1185">Reference proteome</keyword>
<evidence type="ECO:0000256" key="1">
    <source>
        <dbReference type="SAM" id="Phobius"/>
    </source>
</evidence>
<proteinExistence type="predicted"/>
<feature type="transmembrane region" description="Helical" evidence="1">
    <location>
        <begin position="168"/>
        <end position="188"/>
    </location>
</feature>
<dbReference type="InterPro" id="IPR050469">
    <property type="entry name" value="Diguanylate_Cyclase"/>
</dbReference>
<reference evidence="3 4" key="1">
    <citation type="submission" date="2022-06" db="EMBL/GenBank/DDBJ databases">
        <title>Isolation of gut microbiota from human fecal samples.</title>
        <authorList>
            <person name="Pamer E.G."/>
            <person name="Barat B."/>
            <person name="Waligurski E."/>
            <person name="Medina S."/>
            <person name="Paddock L."/>
            <person name="Mostad J."/>
        </authorList>
    </citation>
    <scope>NUCLEOTIDE SEQUENCE [LARGE SCALE GENOMIC DNA]</scope>
    <source>
        <strain evidence="3 4">DFI.9.73</strain>
    </source>
</reference>
<dbReference type="SUPFAM" id="SSF55073">
    <property type="entry name" value="Nucleotide cyclase"/>
    <property type="match status" value="1"/>
</dbReference>
<dbReference type="Pfam" id="PF00990">
    <property type="entry name" value="GGDEF"/>
    <property type="match status" value="1"/>
</dbReference>
<keyword evidence="1" id="KW-0812">Transmembrane</keyword>
<keyword evidence="1" id="KW-1133">Transmembrane helix</keyword>
<dbReference type="PANTHER" id="PTHR45138:SF9">
    <property type="entry name" value="DIGUANYLATE CYCLASE DGCM-RELATED"/>
    <property type="match status" value="1"/>
</dbReference>
<name>A0ABT1S2I4_9FIRM</name>
<dbReference type="Gene3D" id="3.30.70.270">
    <property type="match status" value="1"/>
</dbReference>
<sequence length="400" mass="45761">MPYIIYTGWGLLVPVGLSLLYGLMGRRARAALGYVQKNTAWAWLREILPPLLLFTLWGIANIPLPVLYILTFLGKLSHLAGAKLSSVKAVFIINISHLTTIALHMILIGVCSLATQTPMNKLLWQPFWRIATIGSILIINILIAFLLPRLQTLLTVLHTQSESEETRPFLVFLWFCNLFLLMDSVLCIATISWRLLPVFLIASTVLLEFYLVRFLRHLYTLLHVRYLEEEHRGLVEKLEQRNQTEAELRHKSAVDALTGVFSRRYAMEQTAFLLQSKELFSLVYIDLDHLKQINDREGHQAGDCYLVKFAQEFGAWLRKPDVFARVGGDEFVVLLPGCTQETAETRMKEIRTRMEQAYSPPLSFSFGVTSASQTPDDSVEEVFRRSDQAMYQDKQMRSCS</sequence>
<dbReference type="InterPro" id="IPR000160">
    <property type="entry name" value="GGDEF_dom"/>
</dbReference>
<feature type="domain" description="GGDEF" evidence="2">
    <location>
        <begin position="278"/>
        <end position="400"/>
    </location>
</feature>
<evidence type="ECO:0000259" key="2">
    <source>
        <dbReference type="PROSITE" id="PS50887"/>
    </source>
</evidence>
<feature type="transmembrane region" description="Helical" evidence="1">
    <location>
        <begin position="90"/>
        <end position="115"/>
    </location>
</feature>
<dbReference type="InterPro" id="IPR043128">
    <property type="entry name" value="Rev_trsase/Diguanyl_cyclase"/>
</dbReference>
<protein>
    <submittedName>
        <fullName evidence="3">GGDEF domain-containing protein</fullName>
    </submittedName>
</protein>
<dbReference type="Proteomes" id="UP001524473">
    <property type="component" value="Unassembled WGS sequence"/>
</dbReference>
<dbReference type="PROSITE" id="PS50887">
    <property type="entry name" value="GGDEF"/>
    <property type="match status" value="1"/>
</dbReference>
<organism evidence="3 4">
    <name type="scientific">Neglectibacter timonensis</name>
    <dbReference type="NCBI Taxonomy" id="1776382"/>
    <lineage>
        <taxon>Bacteria</taxon>
        <taxon>Bacillati</taxon>
        <taxon>Bacillota</taxon>
        <taxon>Clostridia</taxon>
        <taxon>Eubacteriales</taxon>
        <taxon>Oscillospiraceae</taxon>
        <taxon>Neglectibacter</taxon>
    </lineage>
</organism>
<comment type="caution">
    <text evidence="3">The sequence shown here is derived from an EMBL/GenBank/DDBJ whole genome shotgun (WGS) entry which is preliminary data.</text>
</comment>